<feature type="compositionally biased region" description="Basic and acidic residues" evidence="1">
    <location>
        <begin position="51"/>
        <end position="63"/>
    </location>
</feature>
<gene>
    <name evidence="3" type="ORF">E7V67_019135</name>
</gene>
<proteinExistence type="predicted"/>
<feature type="compositionally biased region" description="Polar residues" evidence="1">
    <location>
        <begin position="64"/>
        <end position="74"/>
    </location>
</feature>
<keyword evidence="4" id="KW-1185">Reference proteome</keyword>
<accession>A0ABZ1UGH0</accession>
<organism evidence="3 4">
    <name type="scientific">[Empedobacter] haloabium</name>
    <dbReference type="NCBI Taxonomy" id="592317"/>
    <lineage>
        <taxon>Bacteria</taxon>
        <taxon>Pseudomonadati</taxon>
        <taxon>Pseudomonadota</taxon>
        <taxon>Betaproteobacteria</taxon>
        <taxon>Burkholderiales</taxon>
        <taxon>Oxalobacteraceae</taxon>
        <taxon>Telluria group</taxon>
        <taxon>Telluria group incertae sedis</taxon>
    </lineage>
</organism>
<keyword evidence="2" id="KW-0732">Signal</keyword>
<evidence type="ECO:0000313" key="3">
    <source>
        <dbReference type="EMBL" id="WUR11802.1"/>
    </source>
</evidence>
<evidence type="ECO:0000256" key="1">
    <source>
        <dbReference type="SAM" id="MobiDB-lite"/>
    </source>
</evidence>
<reference evidence="3 4" key="1">
    <citation type="journal article" date="2019" name="Int. J. Syst. Evol. Microbiol.">
        <title>The Draft Whole-Genome Sequence of the Antibiotic Producer Empedobacter haloabium ATCC 31962 Provides Indications for Its Taxonomic Reclassification.</title>
        <authorList>
            <person name="Miess H."/>
            <person name="Arlt P."/>
            <person name="Apel A.K."/>
            <person name="Weber T."/>
            <person name="Nieselt K."/>
            <person name="Hanssen F."/>
            <person name="Czemmel S."/>
            <person name="Nahnsen S."/>
            <person name="Gross H."/>
        </authorList>
    </citation>
    <scope>NUCLEOTIDE SEQUENCE [LARGE SCALE GENOMIC DNA]</scope>
    <source>
        <strain evidence="3 4">ATCC 31962</strain>
    </source>
</reference>
<dbReference type="Proteomes" id="UP000321323">
    <property type="component" value="Chromosome"/>
</dbReference>
<evidence type="ECO:0000313" key="4">
    <source>
        <dbReference type="Proteomes" id="UP000321323"/>
    </source>
</evidence>
<feature type="signal peptide" evidence="2">
    <location>
        <begin position="1"/>
        <end position="26"/>
    </location>
</feature>
<feature type="chain" id="PRO_5046056414" description="Collagen-like protein" evidence="2">
    <location>
        <begin position="27"/>
        <end position="143"/>
    </location>
</feature>
<sequence>MRVSPFTAASATAAFLITIIAGAGQAQTAMDALKNKPGSVGLQPTQANSDKNARKEAERKDSPRSLNVTGNADSKNGGASGDTGAAGETGSSKPSHSALGGTAQRAGKDSNSQADTSGQGSAKANSRNSTNSNGTQGRSNMTH</sequence>
<name>A0ABZ1UGH0_9BURK</name>
<feature type="compositionally biased region" description="Polar residues" evidence="1">
    <location>
        <begin position="109"/>
        <end position="143"/>
    </location>
</feature>
<dbReference type="EMBL" id="CP136508">
    <property type="protein sequence ID" value="WUR11802.1"/>
    <property type="molecule type" value="Genomic_DNA"/>
</dbReference>
<protein>
    <recommendedName>
        <fullName evidence="5">Collagen-like protein</fullName>
    </recommendedName>
</protein>
<evidence type="ECO:0008006" key="5">
    <source>
        <dbReference type="Google" id="ProtNLM"/>
    </source>
</evidence>
<feature type="region of interest" description="Disordered" evidence="1">
    <location>
        <begin position="35"/>
        <end position="143"/>
    </location>
</feature>
<evidence type="ECO:0000256" key="2">
    <source>
        <dbReference type="SAM" id="SignalP"/>
    </source>
</evidence>